<dbReference type="EMBL" id="CAUYUJ010019461">
    <property type="protein sequence ID" value="CAK0891342.1"/>
    <property type="molecule type" value="Genomic_DNA"/>
</dbReference>
<dbReference type="Gene3D" id="3.40.50.1110">
    <property type="entry name" value="SGNH hydrolase"/>
    <property type="match status" value="1"/>
</dbReference>
<feature type="domain" description="SGNH hydrolase-type esterase" evidence="1">
    <location>
        <begin position="151"/>
        <end position="337"/>
    </location>
</feature>
<evidence type="ECO:0000313" key="2">
    <source>
        <dbReference type="EMBL" id="CAK0891342.1"/>
    </source>
</evidence>
<dbReference type="InterPro" id="IPR036514">
    <property type="entry name" value="SGNH_hydro_sf"/>
</dbReference>
<evidence type="ECO:0000313" key="3">
    <source>
        <dbReference type="Proteomes" id="UP001189429"/>
    </source>
</evidence>
<proteinExistence type="predicted"/>
<accession>A0ABN9WWT9</accession>
<name>A0ABN9WWT9_9DINO</name>
<dbReference type="Pfam" id="PF13472">
    <property type="entry name" value="Lipase_GDSL_2"/>
    <property type="match status" value="1"/>
</dbReference>
<keyword evidence="3" id="KW-1185">Reference proteome</keyword>
<organism evidence="2 3">
    <name type="scientific">Prorocentrum cordatum</name>
    <dbReference type="NCBI Taxonomy" id="2364126"/>
    <lineage>
        <taxon>Eukaryota</taxon>
        <taxon>Sar</taxon>
        <taxon>Alveolata</taxon>
        <taxon>Dinophyceae</taxon>
        <taxon>Prorocentrales</taxon>
        <taxon>Prorocentraceae</taxon>
        <taxon>Prorocentrum</taxon>
    </lineage>
</organism>
<dbReference type="PANTHER" id="PTHR30383:SF5">
    <property type="entry name" value="SGNH HYDROLASE-TYPE ESTERASE DOMAIN-CONTAINING PROTEIN"/>
    <property type="match status" value="1"/>
</dbReference>
<dbReference type="SUPFAM" id="SSF52266">
    <property type="entry name" value="SGNH hydrolase"/>
    <property type="match status" value="1"/>
</dbReference>
<sequence>PAWLWPRWGSAPAPVQCLSLKNTWMPDLLLMSAASSAGFVLRHVALLYAVPVCGALLVDEHVAGGQYPAACGNSAAVPAELFCVSTLRVLGIWHATTCQPAQGADLDCHWNTDTRDEYDALSDSWSGKGSWPCSHLPGFMSHHGAEKTVLCIGDSITAGSGVSKKKEAYPVVLHRLLNRGGNGYNVASLSVPGAFLQKKQWSSSWNLSHRSIWNLPHWKVALGAAFDIAVLQLGTNDAQDVLWNEGTFRADYVEMIRLLKEAQPQAKFIAGIPPPSGENIYGINPGTTHGSLPDAIRRVMKELGVEVVDNAQRFAHQEAEDLMTEDNVHPSAAGHAAMAAGFAAAIGRLPPA</sequence>
<reference evidence="2" key="1">
    <citation type="submission" date="2023-10" db="EMBL/GenBank/DDBJ databases">
        <authorList>
            <person name="Chen Y."/>
            <person name="Shah S."/>
            <person name="Dougan E. K."/>
            <person name="Thang M."/>
            <person name="Chan C."/>
        </authorList>
    </citation>
    <scope>NUCLEOTIDE SEQUENCE [LARGE SCALE GENOMIC DNA]</scope>
</reference>
<dbReference type="InterPro" id="IPR051532">
    <property type="entry name" value="Ester_Hydrolysis_Enzymes"/>
</dbReference>
<protein>
    <recommendedName>
        <fullName evidence="1">SGNH hydrolase-type esterase domain-containing protein</fullName>
    </recommendedName>
</protein>
<feature type="non-terminal residue" evidence="2">
    <location>
        <position position="1"/>
    </location>
</feature>
<comment type="caution">
    <text evidence="2">The sequence shown here is derived from an EMBL/GenBank/DDBJ whole genome shotgun (WGS) entry which is preliminary data.</text>
</comment>
<evidence type="ECO:0000259" key="1">
    <source>
        <dbReference type="Pfam" id="PF13472"/>
    </source>
</evidence>
<gene>
    <name evidence="2" type="ORF">PCOR1329_LOCUS71320</name>
</gene>
<dbReference type="PANTHER" id="PTHR30383">
    <property type="entry name" value="THIOESTERASE 1/PROTEASE 1/LYSOPHOSPHOLIPASE L1"/>
    <property type="match status" value="1"/>
</dbReference>
<dbReference type="InterPro" id="IPR013830">
    <property type="entry name" value="SGNH_hydro"/>
</dbReference>
<dbReference type="Proteomes" id="UP001189429">
    <property type="component" value="Unassembled WGS sequence"/>
</dbReference>